<keyword evidence="2" id="KW-1185">Reference proteome</keyword>
<organism evidence="1 2">
    <name type="scientific">Melastoma candidum</name>
    <dbReference type="NCBI Taxonomy" id="119954"/>
    <lineage>
        <taxon>Eukaryota</taxon>
        <taxon>Viridiplantae</taxon>
        <taxon>Streptophyta</taxon>
        <taxon>Embryophyta</taxon>
        <taxon>Tracheophyta</taxon>
        <taxon>Spermatophyta</taxon>
        <taxon>Magnoliopsida</taxon>
        <taxon>eudicotyledons</taxon>
        <taxon>Gunneridae</taxon>
        <taxon>Pentapetalae</taxon>
        <taxon>rosids</taxon>
        <taxon>malvids</taxon>
        <taxon>Myrtales</taxon>
        <taxon>Melastomataceae</taxon>
        <taxon>Melastomatoideae</taxon>
        <taxon>Melastomateae</taxon>
        <taxon>Melastoma</taxon>
    </lineage>
</organism>
<dbReference type="EMBL" id="CM042882">
    <property type="protein sequence ID" value="KAI4382580.1"/>
    <property type="molecule type" value="Genomic_DNA"/>
</dbReference>
<comment type="caution">
    <text evidence="1">The sequence shown here is derived from an EMBL/GenBank/DDBJ whole genome shotgun (WGS) entry which is preliminary data.</text>
</comment>
<reference evidence="2" key="1">
    <citation type="journal article" date="2023" name="Front. Plant Sci.">
        <title>Chromosomal-level genome assembly of Melastoma candidum provides insights into trichome evolution.</title>
        <authorList>
            <person name="Zhong Y."/>
            <person name="Wu W."/>
            <person name="Sun C."/>
            <person name="Zou P."/>
            <person name="Liu Y."/>
            <person name="Dai S."/>
            <person name="Zhou R."/>
        </authorList>
    </citation>
    <scope>NUCLEOTIDE SEQUENCE [LARGE SCALE GENOMIC DNA]</scope>
</reference>
<proteinExistence type="predicted"/>
<sequence>MAMLSFNPPIFTTQPPSHDRNALIPAVPIPSVGGRLVFPPPRPLSLASRRGRDSHVPNIFRDLLRRGNASGSPEVSRIHEDDVEVVDSDYDDDDVGGDEDEDEIGDDVFVFGLGSRMQKWFENKPSGFGEGKVYDTSIEDKLLEEMRQSRIAQAANINKLKHSGGNGGDKVAGKKLKKKKNEVAVEEEDEVVPTGVQVRVGNLPKKKNIHRDLNVAFKGFAGISAIVPAVAGNKKTRDPVCLGFAHVYLETEEDALRFVRTFSGQALTFGRLQKQIKCGMTNPHTEISAQKTIDEDPESDSRLALTVVEKYPFMCSQSDEDDVVEEEFQLMDENSEYFIVSDFDDVEDERKPLSLPSSSDRQKKAAGAVKPRTKSRPVNKPPGKGKSGKFPKLEIPGSAKRLKIREKTVLTGVLSKYQAMAASATSDS</sequence>
<accession>A0ACB9RV57</accession>
<gene>
    <name evidence="1" type="ORF">MLD38_008529</name>
</gene>
<protein>
    <submittedName>
        <fullName evidence="1">Uncharacterized protein</fullName>
    </submittedName>
</protein>
<evidence type="ECO:0000313" key="2">
    <source>
        <dbReference type="Proteomes" id="UP001057402"/>
    </source>
</evidence>
<name>A0ACB9RV57_9MYRT</name>
<dbReference type="Proteomes" id="UP001057402">
    <property type="component" value="Chromosome 3"/>
</dbReference>
<evidence type="ECO:0000313" key="1">
    <source>
        <dbReference type="EMBL" id="KAI4382580.1"/>
    </source>
</evidence>